<dbReference type="RefSeq" id="WP_067874083.1">
    <property type="nucleotide sequence ID" value="NZ_JAAXOP010000013.1"/>
</dbReference>
<sequence>MSAPTARPRALTIGLHPRSMDYSNHPQLTEKDLTARVDAANDALRDTEFDITPYLAGTSPEATETELRKLLAGQQFDLIMIGGAVRALPEHTPLFERIVNTVVEAAPGITFCFNTSPETTLDALRRVRPPA</sequence>
<proteinExistence type="predicted"/>
<organism evidence="1 2">
    <name type="scientific">Nocardia vermiculata</name>
    <dbReference type="NCBI Taxonomy" id="257274"/>
    <lineage>
        <taxon>Bacteria</taxon>
        <taxon>Bacillati</taxon>
        <taxon>Actinomycetota</taxon>
        <taxon>Actinomycetes</taxon>
        <taxon>Mycobacteriales</taxon>
        <taxon>Nocardiaceae</taxon>
        <taxon>Nocardia</taxon>
    </lineage>
</organism>
<reference evidence="1 2" key="1">
    <citation type="submission" date="2020-04" db="EMBL/GenBank/DDBJ databases">
        <title>MicrobeNet Type strains.</title>
        <authorList>
            <person name="Nicholson A.C."/>
        </authorList>
    </citation>
    <scope>NUCLEOTIDE SEQUENCE [LARGE SCALE GENOMIC DNA]</scope>
    <source>
        <strain evidence="1 2">JCM 12354</strain>
    </source>
</reference>
<dbReference type="EMBL" id="JAAXOP010000013">
    <property type="protein sequence ID" value="NKY52818.1"/>
    <property type="molecule type" value="Genomic_DNA"/>
</dbReference>
<comment type="caution">
    <text evidence="1">The sequence shown here is derived from an EMBL/GenBank/DDBJ whole genome shotgun (WGS) entry which is preliminary data.</text>
</comment>
<gene>
    <name evidence="1" type="ORF">HGA08_21690</name>
</gene>
<accession>A0A846Y6A1</accession>
<protein>
    <submittedName>
        <fullName evidence="1">Uncharacterized protein</fullName>
    </submittedName>
</protein>
<evidence type="ECO:0000313" key="2">
    <source>
        <dbReference type="Proteomes" id="UP000565711"/>
    </source>
</evidence>
<dbReference type="Proteomes" id="UP000565711">
    <property type="component" value="Unassembled WGS sequence"/>
</dbReference>
<keyword evidence="2" id="KW-1185">Reference proteome</keyword>
<dbReference type="AlphaFoldDB" id="A0A846Y6A1"/>
<evidence type="ECO:0000313" key="1">
    <source>
        <dbReference type="EMBL" id="NKY52818.1"/>
    </source>
</evidence>
<name>A0A846Y6A1_9NOCA</name>